<feature type="region of interest" description="Disordered" evidence="1">
    <location>
        <begin position="348"/>
        <end position="375"/>
    </location>
</feature>
<reference evidence="4" key="1">
    <citation type="submission" date="2021-01" db="EMBL/GenBank/DDBJ databases">
        <authorList>
            <person name="Corre E."/>
            <person name="Pelletier E."/>
            <person name="Niang G."/>
            <person name="Scheremetjew M."/>
            <person name="Finn R."/>
            <person name="Kale V."/>
            <person name="Holt S."/>
            <person name="Cochrane G."/>
            <person name="Meng A."/>
            <person name="Brown T."/>
            <person name="Cohen L."/>
        </authorList>
    </citation>
    <scope>NUCLEOTIDE SEQUENCE</scope>
    <source>
        <strain evidence="4">CCAP 955/1</strain>
    </source>
</reference>
<gene>
    <name evidence="4" type="ORF">SELO1098_LOCUS21647</name>
</gene>
<feature type="region of interest" description="Disordered" evidence="1">
    <location>
        <begin position="421"/>
        <end position="470"/>
    </location>
</feature>
<feature type="compositionally biased region" description="Polar residues" evidence="1">
    <location>
        <begin position="42"/>
        <end position="66"/>
    </location>
</feature>
<organism evidence="4">
    <name type="scientific">Spumella elongata</name>
    <dbReference type="NCBI Taxonomy" id="89044"/>
    <lineage>
        <taxon>Eukaryota</taxon>
        <taxon>Sar</taxon>
        <taxon>Stramenopiles</taxon>
        <taxon>Ochrophyta</taxon>
        <taxon>Chrysophyceae</taxon>
        <taxon>Chromulinales</taxon>
        <taxon>Chromulinaceae</taxon>
        <taxon>Spumella</taxon>
    </lineage>
</organism>
<dbReference type="PANTHER" id="PTHR45614">
    <property type="entry name" value="MYB PROTEIN-RELATED"/>
    <property type="match status" value="1"/>
</dbReference>
<name>A0A7S3MBU2_9STRA</name>
<evidence type="ECO:0000313" key="4">
    <source>
        <dbReference type="EMBL" id="CAE0292797.1"/>
    </source>
</evidence>
<feature type="compositionally biased region" description="Polar residues" evidence="1">
    <location>
        <begin position="432"/>
        <end position="446"/>
    </location>
</feature>
<dbReference type="EMBL" id="HBIC01042152">
    <property type="protein sequence ID" value="CAE0292797.1"/>
    <property type="molecule type" value="Transcribed_RNA"/>
</dbReference>
<feature type="domain" description="Myb-like" evidence="2">
    <location>
        <begin position="1"/>
        <end position="37"/>
    </location>
</feature>
<dbReference type="AlphaFoldDB" id="A0A7S3MBU2"/>
<accession>A0A7S3MBU2</accession>
<dbReference type="PROSITE" id="PS51294">
    <property type="entry name" value="HTH_MYB"/>
    <property type="match status" value="1"/>
</dbReference>
<dbReference type="SUPFAM" id="SSF46689">
    <property type="entry name" value="Homeodomain-like"/>
    <property type="match status" value="1"/>
</dbReference>
<dbReference type="GO" id="GO:0000981">
    <property type="term" value="F:DNA-binding transcription factor activity, RNA polymerase II-specific"/>
    <property type="evidence" value="ECO:0007669"/>
    <property type="project" value="TreeGrafter"/>
</dbReference>
<dbReference type="PANTHER" id="PTHR45614:SF218">
    <property type="entry name" value="TRANSCRIPTION FACTOR MYB119-RELATED"/>
    <property type="match status" value="1"/>
</dbReference>
<feature type="compositionally biased region" description="Polar residues" evidence="1">
    <location>
        <begin position="174"/>
        <end position="190"/>
    </location>
</feature>
<dbReference type="Pfam" id="PF00249">
    <property type="entry name" value="Myb_DNA-binding"/>
    <property type="match status" value="1"/>
</dbReference>
<evidence type="ECO:0000256" key="1">
    <source>
        <dbReference type="SAM" id="MobiDB-lite"/>
    </source>
</evidence>
<evidence type="ECO:0000259" key="2">
    <source>
        <dbReference type="PROSITE" id="PS50090"/>
    </source>
</evidence>
<feature type="region of interest" description="Disordered" evidence="1">
    <location>
        <begin position="142"/>
        <end position="193"/>
    </location>
</feature>
<feature type="compositionally biased region" description="Low complexity" evidence="1">
    <location>
        <begin position="456"/>
        <end position="470"/>
    </location>
</feature>
<feature type="region of interest" description="Disordered" evidence="1">
    <location>
        <begin position="385"/>
        <end position="404"/>
    </location>
</feature>
<evidence type="ECO:0000259" key="3">
    <source>
        <dbReference type="PROSITE" id="PS51294"/>
    </source>
</evidence>
<dbReference type="GO" id="GO:0005634">
    <property type="term" value="C:nucleus"/>
    <property type="evidence" value="ECO:0007669"/>
    <property type="project" value="TreeGrafter"/>
</dbReference>
<feature type="region of interest" description="Disordered" evidence="1">
    <location>
        <begin position="38"/>
        <end position="67"/>
    </location>
</feature>
<dbReference type="InterPro" id="IPR017930">
    <property type="entry name" value="Myb_dom"/>
</dbReference>
<dbReference type="InterPro" id="IPR050560">
    <property type="entry name" value="MYB_TF"/>
</dbReference>
<dbReference type="CDD" id="cd00167">
    <property type="entry name" value="SANT"/>
    <property type="match status" value="1"/>
</dbReference>
<feature type="compositionally biased region" description="Polar residues" evidence="1">
    <location>
        <begin position="519"/>
        <end position="528"/>
    </location>
</feature>
<proteinExistence type="predicted"/>
<feature type="region of interest" description="Disordered" evidence="1">
    <location>
        <begin position="500"/>
        <end position="535"/>
    </location>
</feature>
<feature type="domain" description="HTH myb-type" evidence="3">
    <location>
        <begin position="1"/>
        <end position="41"/>
    </location>
</feature>
<dbReference type="InterPro" id="IPR009057">
    <property type="entry name" value="Homeodomain-like_sf"/>
</dbReference>
<dbReference type="InterPro" id="IPR001005">
    <property type="entry name" value="SANT/Myb"/>
</dbReference>
<protein>
    <submittedName>
        <fullName evidence="4">Uncharacterized protein</fullName>
    </submittedName>
</protein>
<dbReference type="Gene3D" id="1.10.10.60">
    <property type="entry name" value="Homeodomain-like"/>
    <property type="match status" value="1"/>
</dbReference>
<dbReference type="PROSITE" id="PS50090">
    <property type="entry name" value="MYB_LIKE"/>
    <property type="match status" value="1"/>
</dbReference>
<dbReference type="SMART" id="SM00717">
    <property type="entry name" value="SANT"/>
    <property type="match status" value="1"/>
</dbReference>
<dbReference type="GO" id="GO:0000978">
    <property type="term" value="F:RNA polymerase II cis-regulatory region sequence-specific DNA binding"/>
    <property type="evidence" value="ECO:0007669"/>
    <property type="project" value="TreeGrafter"/>
</dbReference>
<sequence length="550" mass="56112">MNLLEAHGLLGNKWAEIAKRIPGRTDNAIKNHWNSAKRRLSRQANTTGTHRIQSEASRNKPESATSRKVKKLFLESVAAEEALAMGSTPLHASSSTSSFFGNMDASALSAAAANITGSKRNSPSATSSTSLASPLYSARASKGGEVDASEEGNAVTAKGKARRKSKNEGAEVTPKSTKSGKNTGRNSVNGKGSKFTFAEGDLLNAHEVTHDAGVLLNMALPSPKMLTSSLGSSSLSNLNSSSLTNLTSTLSSNLSGTLGSTLSASLASALNTNITTTSPFCALNGTSEVLMRSTTPLEDNEAASTLMNLFTPGGQPVAGAGKRGRHSAAVAAAAQASGAFPLQADVAAEGKGDAKPTKAQPSSNSKRDRSDSQVEQAKLLAAISSGAEVKTEGKNGKGKKSTAVVTESSATNDIAAVKASAPVQSIGKRQVSDVSDVTTLDTQTSLPFKKRRKPDSGSNSSSASVNGSATSATANAAAEYALLAERELALAVGRIAAGASINPLPTSTSKDTDSERDSTCSSRTSNVMDTAGEGCSADVGGDGFNVVNKV</sequence>